<evidence type="ECO:0000256" key="3">
    <source>
        <dbReference type="ARBA" id="ARBA00022692"/>
    </source>
</evidence>
<feature type="transmembrane region" description="Helical" evidence="6">
    <location>
        <begin position="59"/>
        <end position="77"/>
    </location>
</feature>
<feature type="transmembrane region" description="Helical" evidence="6">
    <location>
        <begin position="266"/>
        <end position="289"/>
    </location>
</feature>
<dbReference type="InterPro" id="IPR001851">
    <property type="entry name" value="ABC_transp_permease"/>
</dbReference>
<gene>
    <name evidence="7" type="ORF">GCM10007968_15390</name>
</gene>
<feature type="transmembrane region" description="Helical" evidence="6">
    <location>
        <begin position="323"/>
        <end position="345"/>
    </location>
</feature>
<feature type="transmembrane region" description="Helical" evidence="6">
    <location>
        <begin position="84"/>
        <end position="104"/>
    </location>
</feature>
<comment type="subcellular location">
    <subcellularLocation>
        <location evidence="1">Cell membrane</location>
        <topology evidence="1">Multi-pass membrane protein</topology>
    </subcellularLocation>
</comment>
<feature type="transmembrane region" description="Helical" evidence="6">
    <location>
        <begin position="142"/>
        <end position="161"/>
    </location>
</feature>
<keyword evidence="5 6" id="KW-0472">Membrane</keyword>
<keyword evidence="3 6" id="KW-0812">Transmembrane</keyword>
<proteinExistence type="predicted"/>
<feature type="transmembrane region" description="Helical" evidence="6">
    <location>
        <begin position="110"/>
        <end position="130"/>
    </location>
</feature>
<evidence type="ECO:0000256" key="6">
    <source>
        <dbReference type="SAM" id="Phobius"/>
    </source>
</evidence>
<dbReference type="Proteomes" id="UP000654670">
    <property type="component" value="Unassembled WGS sequence"/>
</dbReference>
<dbReference type="PANTHER" id="PTHR47089">
    <property type="entry name" value="ABC TRANSPORTER, PERMEASE PROTEIN"/>
    <property type="match status" value="1"/>
</dbReference>
<accession>A0A917S1Z6</accession>
<dbReference type="AlphaFoldDB" id="A0A917S1Z6"/>
<evidence type="ECO:0000256" key="4">
    <source>
        <dbReference type="ARBA" id="ARBA00022989"/>
    </source>
</evidence>
<organism evidence="7 8">
    <name type="scientific">Sporolactobacillus putidus</name>
    <dbReference type="NCBI Taxonomy" id="492735"/>
    <lineage>
        <taxon>Bacteria</taxon>
        <taxon>Bacillati</taxon>
        <taxon>Bacillota</taxon>
        <taxon>Bacilli</taxon>
        <taxon>Bacillales</taxon>
        <taxon>Sporolactobacillaceae</taxon>
        <taxon>Sporolactobacillus</taxon>
    </lineage>
</organism>
<evidence type="ECO:0000256" key="5">
    <source>
        <dbReference type="ARBA" id="ARBA00023136"/>
    </source>
</evidence>
<keyword evidence="8" id="KW-1185">Reference proteome</keyword>
<evidence type="ECO:0000313" key="7">
    <source>
        <dbReference type="EMBL" id="GGL52192.1"/>
    </source>
</evidence>
<evidence type="ECO:0000256" key="1">
    <source>
        <dbReference type="ARBA" id="ARBA00004651"/>
    </source>
</evidence>
<keyword evidence="2" id="KW-1003">Cell membrane</keyword>
<name>A0A917S1Z6_9BACL</name>
<evidence type="ECO:0000256" key="2">
    <source>
        <dbReference type="ARBA" id="ARBA00022475"/>
    </source>
</evidence>
<dbReference type="RefSeq" id="WP_188802510.1">
    <property type="nucleotide sequence ID" value="NZ_BMOK01000005.1"/>
</dbReference>
<dbReference type="GO" id="GO:0005886">
    <property type="term" value="C:plasma membrane"/>
    <property type="evidence" value="ECO:0007669"/>
    <property type="project" value="UniProtKB-SubCell"/>
</dbReference>
<dbReference type="EMBL" id="BMOK01000005">
    <property type="protein sequence ID" value="GGL52192.1"/>
    <property type="molecule type" value="Genomic_DNA"/>
</dbReference>
<sequence length="355" mass="37928">MSKMLSKIQWMKLLVPIVSVVLGLLCGAIIMVAAGYNPLLAYGSIVQSIFLQPYYTGETIRAMIPLVLSGLAVAFAFRTGLFNIGVEGQLLVGWFASVAAAIVFEGLPKVILLPLCIIAGGAAGGIWGFLPGFLKARFKVHEVISTIMMNYIALYTTSYLIKNFLYTEGERTPTIPSAASLASPTLANLTQGSRLHWGFIVAILAAVAMWFILWKTTRGYELRAVGFSPDASKYAGMNVSRNIILSMTISGIFAGLSGAMEGLGTYQYMMINSTFTGIGFNGIAVALLGLNTPVGVILAGALFAGLQTGGLTMQSVAGVPVELIQIVIALIIFFVGSSYVIKWALLRFSMRGHKN</sequence>
<keyword evidence="4 6" id="KW-1133">Transmembrane helix</keyword>
<feature type="transmembrane region" description="Helical" evidence="6">
    <location>
        <begin position="195"/>
        <end position="214"/>
    </location>
</feature>
<feature type="transmembrane region" description="Helical" evidence="6">
    <location>
        <begin position="296"/>
        <end position="317"/>
    </location>
</feature>
<dbReference type="GO" id="GO:0022857">
    <property type="term" value="F:transmembrane transporter activity"/>
    <property type="evidence" value="ECO:0007669"/>
    <property type="project" value="InterPro"/>
</dbReference>
<evidence type="ECO:0000313" key="8">
    <source>
        <dbReference type="Proteomes" id="UP000654670"/>
    </source>
</evidence>
<feature type="transmembrane region" description="Helical" evidence="6">
    <location>
        <begin position="243"/>
        <end position="260"/>
    </location>
</feature>
<comment type="caution">
    <text evidence="7">The sequence shown here is derived from an EMBL/GenBank/DDBJ whole genome shotgun (WGS) entry which is preliminary data.</text>
</comment>
<reference evidence="7" key="2">
    <citation type="submission" date="2020-09" db="EMBL/GenBank/DDBJ databases">
        <authorList>
            <person name="Sun Q."/>
            <person name="Ohkuma M."/>
        </authorList>
    </citation>
    <scope>NUCLEOTIDE SEQUENCE</scope>
    <source>
        <strain evidence="7">JCM 15325</strain>
    </source>
</reference>
<protein>
    <submittedName>
        <fullName evidence="7">ABC transporter permease</fullName>
    </submittedName>
</protein>
<dbReference type="PANTHER" id="PTHR47089:SF1">
    <property type="entry name" value="GUANOSINE ABC TRANSPORTER PERMEASE PROTEIN NUPP"/>
    <property type="match status" value="1"/>
</dbReference>
<dbReference type="CDD" id="cd06580">
    <property type="entry name" value="TM_PBP1_transp_TpRbsC_like"/>
    <property type="match status" value="1"/>
</dbReference>
<reference evidence="7" key="1">
    <citation type="journal article" date="2014" name="Int. J. Syst. Evol. Microbiol.">
        <title>Complete genome sequence of Corynebacterium casei LMG S-19264T (=DSM 44701T), isolated from a smear-ripened cheese.</title>
        <authorList>
            <consortium name="US DOE Joint Genome Institute (JGI-PGF)"/>
            <person name="Walter F."/>
            <person name="Albersmeier A."/>
            <person name="Kalinowski J."/>
            <person name="Ruckert C."/>
        </authorList>
    </citation>
    <scope>NUCLEOTIDE SEQUENCE</scope>
    <source>
        <strain evidence="7">JCM 15325</strain>
    </source>
</reference>
<dbReference type="Pfam" id="PF02653">
    <property type="entry name" value="BPD_transp_2"/>
    <property type="match status" value="1"/>
</dbReference>